<accession>A0AA38Q6B3</accession>
<dbReference type="SMART" id="SM00198">
    <property type="entry name" value="SCP"/>
    <property type="match status" value="1"/>
</dbReference>
<dbReference type="FunFam" id="3.40.33.10:FF:000010">
    <property type="entry name" value="Predicted protein"/>
    <property type="match status" value="1"/>
</dbReference>
<dbReference type="SUPFAM" id="SSF55797">
    <property type="entry name" value="PR-1-like"/>
    <property type="match status" value="1"/>
</dbReference>
<dbReference type="EMBL" id="MU801910">
    <property type="protein sequence ID" value="KAJ3988368.1"/>
    <property type="molecule type" value="Genomic_DNA"/>
</dbReference>
<dbReference type="AlphaFoldDB" id="A0AA38Q6B3"/>
<organism evidence="4 5">
    <name type="scientific">Lentinula detonsa</name>
    <dbReference type="NCBI Taxonomy" id="2804962"/>
    <lineage>
        <taxon>Eukaryota</taxon>
        <taxon>Fungi</taxon>
        <taxon>Dikarya</taxon>
        <taxon>Basidiomycota</taxon>
        <taxon>Agaricomycotina</taxon>
        <taxon>Agaricomycetes</taxon>
        <taxon>Agaricomycetidae</taxon>
        <taxon>Agaricales</taxon>
        <taxon>Marasmiineae</taxon>
        <taxon>Omphalotaceae</taxon>
        <taxon>Lentinula</taxon>
    </lineage>
</organism>
<dbReference type="PROSITE" id="PS01009">
    <property type="entry name" value="CRISP_1"/>
    <property type="match status" value="1"/>
</dbReference>
<dbReference type="InterPro" id="IPR035940">
    <property type="entry name" value="CAP_sf"/>
</dbReference>
<dbReference type="PROSITE" id="PS01010">
    <property type="entry name" value="CRISP_2"/>
    <property type="match status" value="1"/>
</dbReference>
<dbReference type="InterPro" id="IPR001283">
    <property type="entry name" value="CRISP-related"/>
</dbReference>
<dbReference type="PANTHER" id="PTHR10334">
    <property type="entry name" value="CYSTEINE-RICH SECRETORY PROTEIN-RELATED"/>
    <property type="match status" value="1"/>
</dbReference>
<evidence type="ECO:0000256" key="1">
    <source>
        <dbReference type="SAM" id="MobiDB-lite"/>
    </source>
</evidence>
<dbReference type="InterPro" id="IPR018244">
    <property type="entry name" value="Allrgn_V5/Tpx1_CS"/>
</dbReference>
<dbReference type="PRINTS" id="PR00837">
    <property type="entry name" value="V5TPXLIKE"/>
</dbReference>
<sequence length="262" mass="27501">MQPKNLFCALFLVPLLSTTNAGLVHNRATSTPTTMSMVSTTTRTTTSTPKIASTSTRSISSTSITSIKPTSSSIKPSSTTRTTSAITTISAQSPTKPAGSSSMTTSLPSSSPSTSALGPTQSFIQATLNSHNIARAQYGASPLMWNSNLYPGTQQWANACVFQHSGGNYGENLAAAAPQSITVQQGVNLWMTEASMYNYSNPTFSSSTGHFTQVVWKSTTSVACAIASCNFLGNGTGYLVCRYDPPGNYLGQFAQNVGRPSS</sequence>
<evidence type="ECO:0000256" key="2">
    <source>
        <dbReference type="SAM" id="SignalP"/>
    </source>
</evidence>
<feature type="region of interest" description="Disordered" evidence="1">
    <location>
        <begin position="34"/>
        <end position="118"/>
    </location>
</feature>
<dbReference type="GO" id="GO:0005576">
    <property type="term" value="C:extracellular region"/>
    <property type="evidence" value="ECO:0007669"/>
    <property type="project" value="InterPro"/>
</dbReference>
<name>A0AA38Q6B3_9AGAR</name>
<dbReference type="Proteomes" id="UP001163850">
    <property type="component" value="Unassembled WGS sequence"/>
</dbReference>
<feature type="domain" description="SCP" evidence="3">
    <location>
        <begin position="122"/>
        <end position="251"/>
    </location>
</feature>
<dbReference type="Gene3D" id="3.40.33.10">
    <property type="entry name" value="CAP"/>
    <property type="match status" value="1"/>
</dbReference>
<proteinExistence type="predicted"/>
<dbReference type="Pfam" id="PF00188">
    <property type="entry name" value="CAP"/>
    <property type="match status" value="1"/>
</dbReference>
<comment type="caution">
    <text evidence="4">The sequence shown here is derived from an EMBL/GenBank/DDBJ whole genome shotgun (WGS) entry which is preliminary data.</text>
</comment>
<protein>
    <submittedName>
        <fullName evidence="4">CAP domain-containing protein</fullName>
    </submittedName>
</protein>
<evidence type="ECO:0000259" key="3">
    <source>
        <dbReference type="SMART" id="SM00198"/>
    </source>
</evidence>
<evidence type="ECO:0000313" key="5">
    <source>
        <dbReference type="Proteomes" id="UP001163850"/>
    </source>
</evidence>
<feature type="chain" id="PRO_5041287884" evidence="2">
    <location>
        <begin position="22"/>
        <end position="262"/>
    </location>
</feature>
<gene>
    <name evidence="4" type="ORF">F5890DRAFT_1492184</name>
</gene>
<feature type="signal peptide" evidence="2">
    <location>
        <begin position="1"/>
        <end position="21"/>
    </location>
</feature>
<reference evidence="4" key="1">
    <citation type="submission" date="2022-08" db="EMBL/GenBank/DDBJ databases">
        <authorList>
            <consortium name="DOE Joint Genome Institute"/>
            <person name="Min B."/>
            <person name="Riley R."/>
            <person name="Sierra-Patev S."/>
            <person name="Naranjo-Ortiz M."/>
            <person name="Looney B."/>
            <person name="Konkel Z."/>
            <person name="Slot J.C."/>
            <person name="Sakamoto Y."/>
            <person name="Steenwyk J.L."/>
            <person name="Rokas A."/>
            <person name="Carro J."/>
            <person name="Camarero S."/>
            <person name="Ferreira P."/>
            <person name="Molpeceres G."/>
            <person name="Ruiz-Duenas F.J."/>
            <person name="Serrano A."/>
            <person name="Henrissat B."/>
            <person name="Drula E."/>
            <person name="Hughes K.W."/>
            <person name="Mata J.L."/>
            <person name="Ishikawa N.K."/>
            <person name="Vargas-Isla R."/>
            <person name="Ushijima S."/>
            <person name="Smith C.A."/>
            <person name="Ahrendt S."/>
            <person name="Andreopoulos W."/>
            <person name="He G."/>
            <person name="Labutti K."/>
            <person name="Lipzen A."/>
            <person name="Ng V."/>
            <person name="Sandor L."/>
            <person name="Barry K."/>
            <person name="Martinez A.T."/>
            <person name="Xiao Y."/>
            <person name="Gibbons J.G."/>
            <person name="Terashima K."/>
            <person name="Hibbett D.S."/>
            <person name="Grigoriev I.V."/>
        </authorList>
    </citation>
    <scope>NUCLEOTIDE SEQUENCE</scope>
    <source>
        <strain evidence="4">TFB7829</strain>
    </source>
</reference>
<dbReference type="InterPro" id="IPR014044">
    <property type="entry name" value="CAP_dom"/>
</dbReference>
<keyword evidence="2" id="KW-0732">Signal</keyword>
<evidence type="ECO:0000313" key="4">
    <source>
        <dbReference type="EMBL" id="KAJ3988368.1"/>
    </source>
</evidence>